<dbReference type="GO" id="GO:0016020">
    <property type="term" value="C:membrane"/>
    <property type="evidence" value="ECO:0007669"/>
    <property type="project" value="UniProtKB-SubCell"/>
</dbReference>
<dbReference type="Pfam" id="PF00858">
    <property type="entry name" value="ASC"/>
    <property type="match status" value="1"/>
</dbReference>
<dbReference type="WBParaSite" id="maker-unitig_36734-snap-gene-0.3-mRNA-1">
    <property type="protein sequence ID" value="maker-unitig_36734-snap-gene-0.3-mRNA-1"/>
    <property type="gene ID" value="maker-unitig_36734-snap-gene-0.3"/>
</dbReference>
<evidence type="ECO:0000256" key="3">
    <source>
        <dbReference type="ARBA" id="ARBA00022461"/>
    </source>
</evidence>
<evidence type="ECO:0000256" key="10">
    <source>
        <dbReference type="ARBA" id="ARBA00023303"/>
    </source>
</evidence>
<keyword evidence="8" id="KW-0472">Membrane</keyword>
<evidence type="ECO:0000256" key="7">
    <source>
        <dbReference type="ARBA" id="ARBA00023065"/>
    </source>
</evidence>
<keyword evidence="10 11" id="KW-0407">Ion channel</keyword>
<comment type="similarity">
    <text evidence="11">Belongs to the amiloride-sensitive sodium channel (TC 1.A.6) family.</text>
</comment>
<evidence type="ECO:0000256" key="6">
    <source>
        <dbReference type="ARBA" id="ARBA00023053"/>
    </source>
</evidence>
<dbReference type="GO" id="GO:0005272">
    <property type="term" value="F:sodium channel activity"/>
    <property type="evidence" value="ECO:0007669"/>
    <property type="project" value="UniProtKB-KW"/>
</dbReference>
<keyword evidence="4 11" id="KW-0812">Transmembrane</keyword>
<organism evidence="12 13">
    <name type="scientific">Macrostomum lignano</name>
    <dbReference type="NCBI Taxonomy" id="282301"/>
    <lineage>
        <taxon>Eukaryota</taxon>
        <taxon>Metazoa</taxon>
        <taxon>Spiralia</taxon>
        <taxon>Lophotrochozoa</taxon>
        <taxon>Platyhelminthes</taxon>
        <taxon>Rhabditophora</taxon>
        <taxon>Macrostomorpha</taxon>
        <taxon>Macrostomida</taxon>
        <taxon>Macrostomidae</taxon>
        <taxon>Macrostomum</taxon>
    </lineage>
</organism>
<sequence length="119" mass="13294">ANQSAKRHSELRKRASRCRTGLARLTVQAWTSSSQEITEEEAYPTKNLVADIGGRLGLWSGISNLTLCELLELLIYISRGLARRTQQNPSRERQQTQQLVESASWTRKAVGLESGKIAL</sequence>
<evidence type="ECO:0000256" key="4">
    <source>
        <dbReference type="ARBA" id="ARBA00022692"/>
    </source>
</evidence>
<evidence type="ECO:0000256" key="11">
    <source>
        <dbReference type="RuleBase" id="RU000679"/>
    </source>
</evidence>
<protein>
    <submittedName>
        <fullName evidence="13">Gag protein</fullName>
    </submittedName>
</protein>
<dbReference type="AlphaFoldDB" id="A0A1I8FIT3"/>
<evidence type="ECO:0000256" key="9">
    <source>
        <dbReference type="ARBA" id="ARBA00023201"/>
    </source>
</evidence>
<evidence type="ECO:0000256" key="8">
    <source>
        <dbReference type="ARBA" id="ARBA00023136"/>
    </source>
</evidence>
<proteinExistence type="inferred from homology"/>
<dbReference type="Proteomes" id="UP000095280">
    <property type="component" value="Unplaced"/>
</dbReference>
<comment type="subcellular location">
    <subcellularLocation>
        <location evidence="1">Membrane</location>
        <topology evidence="1">Multi-pass membrane protein</topology>
    </subcellularLocation>
</comment>
<keyword evidence="9 11" id="KW-0739">Sodium transport</keyword>
<evidence type="ECO:0000256" key="2">
    <source>
        <dbReference type="ARBA" id="ARBA00022448"/>
    </source>
</evidence>
<dbReference type="Gene3D" id="1.10.287.770">
    <property type="entry name" value="YojJ-like"/>
    <property type="match status" value="1"/>
</dbReference>
<keyword evidence="12" id="KW-1185">Reference proteome</keyword>
<dbReference type="InterPro" id="IPR001873">
    <property type="entry name" value="ENaC"/>
</dbReference>
<keyword evidence="6" id="KW-0915">Sodium</keyword>
<keyword evidence="2 11" id="KW-0813">Transport</keyword>
<accession>A0A1I8FIT3</accession>
<reference evidence="13" key="1">
    <citation type="submission" date="2016-11" db="UniProtKB">
        <authorList>
            <consortium name="WormBaseParasite"/>
        </authorList>
    </citation>
    <scope>IDENTIFICATION</scope>
</reference>
<evidence type="ECO:0000313" key="13">
    <source>
        <dbReference type="WBParaSite" id="maker-unitig_36734-snap-gene-0.3-mRNA-1"/>
    </source>
</evidence>
<dbReference type="PRINTS" id="PR01078">
    <property type="entry name" value="AMINACHANNEL"/>
</dbReference>
<keyword evidence="7 11" id="KW-0406">Ion transport</keyword>
<evidence type="ECO:0000256" key="1">
    <source>
        <dbReference type="ARBA" id="ARBA00004141"/>
    </source>
</evidence>
<evidence type="ECO:0000256" key="5">
    <source>
        <dbReference type="ARBA" id="ARBA00022989"/>
    </source>
</evidence>
<keyword evidence="5" id="KW-1133">Transmembrane helix</keyword>
<name>A0A1I8FIT3_9PLAT</name>
<evidence type="ECO:0000313" key="12">
    <source>
        <dbReference type="Proteomes" id="UP000095280"/>
    </source>
</evidence>
<keyword evidence="3 11" id="KW-0894">Sodium channel</keyword>